<dbReference type="InterPro" id="IPR025652">
    <property type="entry name" value="TesB_C"/>
</dbReference>
<comment type="catalytic activity">
    <reaction evidence="6">
        <text>a fatty acyl-CoA + H2O = a fatty acid + CoA + H(+)</text>
        <dbReference type="Rhea" id="RHEA:16781"/>
        <dbReference type="ChEBI" id="CHEBI:15377"/>
        <dbReference type="ChEBI" id="CHEBI:15378"/>
        <dbReference type="ChEBI" id="CHEBI:28868"/>
        <dbReference type="ChEBI" id="CHEBI:57287"/>
        <dbReference type="ChEBI" id="CHEBI:77636"/>
        <dbReference type="EC" id="3.1.2.20"/>
    </reaction>
    <physiologicalReaction direction="left-to-right" evidence="6">
        <dbReference type="Rhea" id="RHEA:16782"/>
    </physiologicalReaction>
</comment>
<name>A0AA41W5K2_9GAMM</name>
<feature type="domain" description="Acyl-CoA thioesterase 2 C-terminal" evidence="9">
    <location>
        <begin position="149"/>
        <end position="281"/>
    </location>
</feature>
<evidence type="ECO:0000256" key="2">
    <source>
        <dbReference type="ARBA" id="ARBA00011881"/>
    </source>
</evidence>
<accession>A0AA41W5K2</accession>
<dbReference type="GO" id="GO:0006637">
    <property type="term" value="P:acyl-CoA metabolic process"/>
    <property type="evidence" value="ECO:0007669"/>
    <property type="project" value="InterPro"/>
</dbReference>
<dbReference type="AlphaFoldDB" id="A0AA41W5K2"/>
<evidence type="ECO:0000313" key="11">
    <source>
        <dbReference type="EMBL" id="MCM2678853.1"/>
    </source>
</evidence>
<evidence type="ECO:0000256" key="1">
    <source>
        <dbReference type="ARBA" id="ARBA00006538"/>
    </source>
</evidence>
<dbReference type="NCBIfam" id="TIGR00189">
    <property type="entry name" value="tesB"/>
    <property type="match status" value="1"/>
</dbReference>
<dbReference type="FunFam" id="2.40.160.210:FF:000001">
    <property type="entry name" value="Acyl-CoA thioesterase II"/>
    <property type="match status" value="1"/>
</dbReference>
<dbReference type="CDD" id="cd03445">
    <property type="entry name" value="Thioesterase_II_repeat2"/>
    <property type="match status" value="1"/>
</dbReference>
<evidence type="ECO:0000256" key="8">
    <source>
        <dbReference type="ARBA" id="ARBA00079653"/>
    </source>
</evidence>
<dbReference type="PANTHER" id="PTHR11066">
    <property type="entry name" value="ACYL-COA THIOESTERASE"/>
    <property type="match status" value="1"/>
</dbReference>
<sequence length="291" mass="32894">MSAVLNELLDLLSLERIEQGIYRGQSQDLGFPQVFGGQVIGQALSAAKQTVPAERSIHSFHSYFLRPGDARRPIVYEVETIRDGKSFSARRVSAIQHGKVIFYLTGSFQLPENGHTHQAVMPDCKQPDELISELDFARAHADKIPAKIRDYFTCEMPIEMRPVDFYNPLAPSPTEGRRLTWMRTNGALPDDPRVHKYLLAYASDFNFLPTAGQPHGVSLFQPHIRMATIDHSMWFHRPFRADEWLLYEVESPSASSARGFVQGRFFNQQGELVASTAQEGLLRDTQLSESD</sequence>
<evidence type="ECO:0000256" key="7">
    <source>
        <dbReference type="ARBA" id="ARBA00071120"/>
    </source>
</evidence>
<evidence type="ECO:0000259" key="9">
    <source>
        <dbReference type="Pfam" id="PF02551"/>
    </source>
</evidence>
<dbReference type="Pfam" id="PF02551">
    <property type="entry name" value="Acyl_CoA_thio"/>
    <property type="match status" value="1"/>
</dbReference>
<evidence type="ECO:0000256" key="6">
    <source>
        <dbReference type="ARBA" id="ARBA00050943"/>
    </source>
</evidence>
<evidence type="ECO:0000256" key="4">
    <source>
        <dbReference type="ARBA" id="ARBA00023098"/>
    </source>
</evidence>
<dbReference type="CDD" id="cd03444">
    <property type="entry name" value="Thioesterase_II_repeat1"/>
    <property type="match status" value="1"/>
</dbReference>
<keyword evidence="3" id="KW-0378">Hydrolase</keyword>
<gene>
    <name evidence="11" type="primary">tesB</name>
    <name evidence="11" type="ORF">NAF29_04075</name>
</gene>
<dbReference type="GO" id="GO:0047617">
    <property type="term" value="F:fatty acyl-CoA hydrolase activity"/>
    <property type="evidence" value="ECO:0007669"/>
    <property type="project" value="UniProtKB-EC"/>
</dbReference>
<dbReference type="SUPFAM" id="SSF54637">
    <property type="entry name" value="Thioesterase/thiol ester dehydrase-isomerase"/>
    <property type="match status" value="2"/>
</dbReference>
<dbReference type="InterPro" id="IPR029069">
    <property type="entry name" value="HotDog_dom_sf"/>
</dbReference>
<keyword evidence="12" id="KW-1185">Reference proteome</keyword>
<comment type="subunit">
    <text evidence="2">Homotetramer.</text>
</comment>
<dbReference type="EC" id="3.1.2.20" evidence="5"/>
<keyword evidence="4" id="KW-0443">Lipid metabolism</keyword>
<evidence type="ECO:0000256" key="3">
    <source>
        <dbReference type="ARBA" id="ARBA00022801"/>
    </source>
</evidence>
<dbReference type="RefSeq" id="WP_251260201.1">
    <property type="nucleotide sequence ID" value="NZ_JAMQGP010000001.1"/>
</dbReference>
<dbReference type="Pfam" id="PF13622">
    <property type="entry name" value="4HBT_3"/>
    <property type="match status" value="1"/>
</dbReference>
<protein>
    <recommendedName>
        <fullName evidence="7">Acyl-CoA thioesterase 2</fullName>
        <ecNumber evidence="5">3.1.2.20</ecNumber>
    </recommendedName>
    <alternativeName>
        <fullName evidence="8">Thioesterase II</fullName>
    </alternativeName>
</protein>
<feature type="domain" description="Acyl-CoA thioesterase-like N-terminal HotDog" evidence="10">
    <location>
        <begin position="34"/>
        <end position="109"/>
    </location>
</feature>
<comment type="similarity">
    <text evidence="1">Belongs to the C/M/P thioester hydrolase family.</text>
</comment>
<reference evidence="11 12" key="1">
    <citation type="journal article" date="2013" name="Antonie Van Leeuwenhoek">
        <title>Echinimonas agarilytica gen. nov., sp. nov., a new gammaproteobacterium isolated from the sea urchin Strongylocentrotus intermedius.</title>
        <authorList>
            <person name="Nedashkovskaya O.I."/>
            <person name="Stenkova A.M."/>
            <person name="Zhukova N.V."/>
            <person name="Van Trappen S."/>
            <person name="Lee J.S."/>
            <person name="Kim S.B."/>
        </authorList>
    </citation>
    <scope>NUCLEOTIDE SEQUENCE [LARGE SCALE GENOMIC DNA]</scope>
    <source>
        <strain evidence="11 12">KMM 6351</strain>
    </source>
</reference>
<dbReference type="EMBL" id="JAMQGP010000001">
    <property type="protein sequence ID" value="MCM2678853.1"/>
    <property type="molecule type" value="Genomic_DNA"/>
</dbReference>
<dbReference type="InterPro" id="IPR003703">
    <property type="entry name" value="Acyl_CoA_thio"/>
</dbReference>
<evidence type="ECO:0000256" key="5">
    <source>
        <dbReference type="ARBA" id="ARBA00038894"/>
    </source>
</evidence>
<dbReference type="GO" id="GO:0009062">
    <property type="term" value="P:fatty acid catabolic process"/>
    <property type="evidence" value="ECO:0007669"/>
    <property type="project" value="TreeGrafter"/>
</dbReference>
<comment type="caution">
    <text evidence="11">The sequence shown here is derived from an EMBL/GenBank/DDBJ whole genome shotgun (WGS) entry which is preliminary data.</text>
</comment>
<dbReference type="Gene3D" id="2.40.160.210">
    <property type="entry name" value="Acyl-CoA thioesterase, double hotdog domain"/>
    <property type="match status" value="1"/>
</dbReference>
<dbReference type="InterPro" id="IPR042171">
    <property type="entry name" value="Acyl-CoA_hotdog"/>
</dbReference>
<proteinExistence type="inferred from homology"/>
<evidence type="ECO:0000313" key="12">
    <source>
        <dbReference type="Proteomes" id="UP001165393"/>
    </source>
</evidence>
<dbReference type="Proteomes" id="UP001165393">
    <property type="component" value="Unassembled WGS sequence"/>
</dbReference>
<evidence type="ECO:0000259" key="10">
    <source>
        <dbReference type="Pfam" id="PF13622"/>
    </source>
</evidence>
<organism evidence="11 12">
    <name type="scientific">Echinimonas agarilytica</name>
    <dbReference type="NCBI Taxonomy" id="1215918"/>
    <lineage>
        <taxon>Bacteria</taxon>
        <taxon>Pseudomonadati</taxon>
        <taxon>Pseudomonadota</taxon>
        <taxon>Gammaproteobacteria</taxon>
        <taxon>Alteromonadales</taxon>
        <taxon>Echinimonadaceae</taxon>
        <taxon>Echinimonas</taxon>
    </lineage>
</organism>
<dbReference type="GO" id="GO:0005829">
    <property type="term" value="C:cytosol"/>
    <property type="evidence" value="ECO:0007669"/>
    <property type="project" value="TreeGrafter"/>
</dbReference>
<dbReference type="InterPro" id="IPR049449">
    <property type="entry name" value="TesB_ACOT8-like_N"/>
</dbReference>
<dbReference type="PANTHER" id="PTHR11066:SF34">
    <property type="entry name" value="ACYL-COENZYME A THIOESTERASE 8"/>
    <property type="match status" value="1"/>
</dbReference>